<dbReference type="eggNOG" id="COG0154">
    <property type="taxonomic scope" value="Bacteria"/>
</dbReference>
<dbReference type="STRING" id="693986.MOC_1109"/>
<dbReference type="Pfam" id="PF01425">
    <property type="entry name" value="Amidase"/>
    <property type="match status" value="1"/>
</dbReference>
<dbReference type="Proteomes" id="UP000029492">
    <property type="component" value="Chromosome"/>
</dbReference>
<proteinExistence type="inferred from homology"/>
<name>A0A089Q2T6_9HYPH</name>
<dbReference type="AlphaFoldDB" id="A0A089Q2T6"/>
<organism evidence="6 7">
    <name type="scientific">Methylobacterium oryzae CBMB20</name>
    <dbReference type="NCBI Taxonomy" id="693986"/>
    <lineage>
        <taxon>Bacteria</taxon>
        <taxon>Pseudomonadati</taxon>
        <taxon>Pseudomonadota</taxon>
        <taxon>Alphaproteobacteria</taxon>
        <taxon>Hyphomicrobiales</taxon>
        <taxon>Methylobacteriaceae</taxon>
        <taxon>Methylobacterium</taxon>
    </lineage>
</organism>
<reference evidence="6 7" key="1">
    <citation type="journal article" date="2014" name="PLoS ONE">
        <title>Genome Information of Methylobacterium oryzae, a Plant-Probiotic Methylotroph in the Phyllosphere.</title>
        <authorList>
            <person name="Kwak M.J."/>
            <person name="Jeong H."/>
            <person name="Madhaiyan M."/>
            <person name="Lee Y."/>
            <person name="Sa T.M."/>
            <person name="Oh T.K."/>
            <person name="Kim J.F."/>
        </authorList>
    </citation>
    <scope>NUCLEOTIDE SEQUENCE [LARGE SCALE GENOMIC DNA]</scope>
    <source>
        <strain evidence="6 7">CBMB20</strain>
    </source>
</reference>
<dbReference type="InterPro" id="IPR036928">
    <property type="entry name" value="AS_sf"/>
</dbReference>
<dbReference type="PANTHER" id="PTHR11895">
    <property type="entry name" value="TRANSAMIDASE"/>
    <property type="match status" value="1"/>
</dbReference>
<keyword evidence="7" id="KW-1185">Reference proteome</keyword>
<dbReference type="SUPFAM" id="SSF75304">
    <property type="entry name" value="Amidase signature (AS) enzymes"/>
    <property type="match status" value="1"/>
</dbReference>
<dbReference type="RefSeq" id="WP_043756004.1">
    <property type="nucleotide sequence ID" value="NZ_CP003811.1"/>
</dbReference>
<evidence type="ECO:0000256" key="1">
    <source>
        <dbReference type="ARBA" id="ARBA00003871"/>
    </source>
</evidence>
<dbReference type="PROSITE" id="PS00571">
    <property type="entry name" value="AMIDASES"/>
    <property type="match status" value="1"/>
</dbReference>
<protein>
    <recommendedName>
        <fullName evidence="3">Indoleacetamide hydrolase</fullName>
    </recommendedName>
</protein>
<evidence type="ECO:0000256" key="4">
    <source>
        <dbReference type="SAM" id="MobiDB-lite"/>
    </source>
</evidence>
<dbReference type="EMBL" id="CP003811">
    <property type="protein sequence ID" value="AIQ88864.1"/>
    <property type="molecule type" value="Genomic_DNA"/>
</dbReference>
<evidence type="ECO:0000313" key="6">
    <source>
        <dbReference type="EMBL" id="AIQ88864.1"/>
    </source>
</evidence>
<gene>
    <name evidence="6" type="ORF">MOC_1109</name>
</gene>
<feature type="region of interest" description="Disordered" evidence="4">
    <location>
        <begin position="137"/>
        <end position="157"/>
    </location>
</feature>
<feature type="domain" description="Amidase" evidence="5">
    <location>
        <begin position="24"/>
        <end position="445"/>
    </location>
</feature>
<dbReference type="PANTHER" id="PTHR11895:SF7">
    <property type="entry name" value="GLUTAMYL-TRNA(GLN) AMIDOTRANSFERASE SUBUNIT A, MITOCHONDRIAL"/>
    <property type="match status" value="1"/>
</dbReference>
<accession>A0A089Q2T6</accession>
<dbReference type="KEGG" id="mor:MOC_1109"/>
<dbReference type="NCBIfam" id="NF005687">
    <property type="entry name" value="PRK07487.1"/>
    <property type="match status" value="1"/>
</dbReference>
<dbReference type="GO" id="GO:0003824">
    <property type="term" value="F:catalytic activity"/>
    <property type="evidence" value="ECO:0007669"/>
    <property type="project" value="InterPro"/>
</dbReference>
<dbReference type="InterPro" id="IPR020556">
    <property type="entry name" value="Amidase_CS"/>
</dbReference>
<evidence type="ECO:0000313" key="7">
    <source>
        <dbReference type="Proteomes" id="UP000029492"/>
    </source>
</evidence>
<evidence type="ECO:0000256" key="3">
    <source>
        <dbReference type="ARBA" id="ARBA00021874"/>
    </source>
</evidence>
<dbReference type="InterPro" id="IPR000120">
    <property type="entry name" value="Amidase"/>
</dbReference>
<dbReference type="Gene3D" id="3.90.1300.10">
    <property type="entry name" value="Amidase signature (AS) domain"/>
    <property type="match status" value="1"/>
</dbReference>
<dbReference type="HOGENOM" id="CLU_009600_0_4_5"/>
<comment type="similarity">
    <text evidence="2">Belongs to the amidase family.</text>
</comment>
<evidence type="ECO:0000256" key="2">
    <source>
        <dbReference type="ARBA" id="ARBA00009199"/>
    </source>
</evidence>
<evidence type="ECO:0000259" key="5">
    <source>
        <dbReference type="Pfam" id="PF01425"/>
    </source>
</evidence>
<comment type="function">
    <text evidence="1">Hydrolyzes indole-3-acetamide (IAM) into indole-3-acetic acid (IAA).</text>
</comment>
<dbReference type="InterPro" id="IPR023631">
    <property type="entry name" value="Amidase_dom"/>
</dbReference>
<sequence length="464" mass="48392">MQLWRLTATDLAALIRTGQVSAREVARDALDRLETVNGRINAVVEHRPEDVLAQADTVDAARARGEAPGPLAGVPVTIKVNADQQGFATTNGLRLQRDLVATDDNPVVANFRRAGAVLLGRTNTPAFSLRWFTTNQLHGDTKNPRDPALTPGGSSGGAGAAVAAGIGAIAHGTDIAGSVRYPAYACGVHGLRPSLGRIPAWNPSSPERGIGPQLMAVSGPLARSIADLRLGLEVMAAPDPRDPWWVPAPLEGPSVPRQVALCVRPGGLATAPEVEAALREAARRLAEAGWTVTEIADTPPIREASELQLQLWLGDGYAAVRAAAEREGDPAAIGLLESFRSRAEAMAPDAIARALTRRATLAREWSLFLAENPVLLVPVSGELPFPDGLDRTGDAGVARAFEANLLQVGLAPIGVPALTVTTGLVGRTPVGVQLVAARFREDLCLAAGAAIEAGGVPEMPVDPV</sequence>